<evidence type="ECO:0000313" key="2">
    <source>
        <dbReference type="EMBL" id="CEP78561.1"/>
    </source>
</evidence>
<evidence type="ECO:0000259" key="1">
    <source>
        <dbReference type="PROSITE" id="PS51833"/>
    </source>
</evidence>
<sequence>MKENNLREITNKIKELPTPDFLVQNIISISSDNESDMKELVNSISQSPTLTAKILRLANSAYYSLPKRITRLTQAVNLLGLKTVRNLALSIFTVENFFDKEYPFFNTYNFWQHLITTGIASELLAKYLNFPEKEESFMCGILHDLGKIVMAHIMPEVFEMVIKVAQHEKISFFESENLLSTIGHQQLGKILFENWNMSDIVLDVVSLHNQPLNLENETNKKILYIVHLADSTINLLFYGFSGCYNIPVVESEVWNFLGINYSMYESYFEDLKKTIERSKELIYMNQILNS</sequence>
<dbReference type="RefSeq" id="WP_052670411.1">
    <property type="nucleotide sequence ID" value="NZ_LN824141.1"/>
</dbReference>
<dbReference type="Gene3D" id="1.10.3210.10">
    <property type="entry name" value="Hypothetical protein af1432"/>
    <property type="match status" value="1"/>
</dbReference>
<gene>
    <name evidence="2" type="ORF">DTL3_1263</name>
</gene>
<dbReference type="HOGENOM" id="CLU_048246_4_2_0"/>
<dbReference type="InterPro" id="IPR003607">
    <property type="entry name" value="HD/PDEase_dom"/>
</dbReference>
<protein>
    <submittedName>
        <fullName evidence="2">Putative signal transduction protein</fullName>
    </submittedName>
</protein>
<dbReference type="STRING" id="1006576.DTL3_1263"/>
<proteinExistence type="predicted"/>
<organism evidence="2 3">
    <name type="scientific">Defluviitoga tunisiensis</name>
    <dbReference type="NCBI Taxonomy" id="1006576"/>
    <lineage>
        <taxon>Bacteria</taxon>
        <taxon>Thermotogati</taxon>
        <taxon>Thermotogota</taxon>
        <taxon>Thermotogae</taxon>
        <taxon>Petrotogales</taxon>
        <taxon>Petrotogaceae</taxon>
        <taxon>Defluviitoga</taxon>
    </lineage>
</organism>
<evidence type="ECO:0000313" key="3">
    <source>
        <dbReference type="Proteomes" id="UP000032809"/>
    </source>
</evidence>
<feature type="domain" description="HDOD" evidence="1">
    <location>
        <begin position="16"/>
        <end position="211"/>
    </location>
</feature>
<dbReference type="EMBL" id="LN824141">
    <property type="protein sequence ID" value="CEP78561.1"/>
    <property type="molecule type" value="Genomic_DNA"/>
</dbReference>
<keyword evidence="3" id="KW-1185">Reference proteome</keyword>
<dbReference type="AlphaFoldDB" id="A0A0C7NKX2"/>
<reference evidence="3" key="1">
    <citation type="submission" date="2014-11" db="EMBL/GenBank/DDBJ databases">
        <authorList>
            <person name="Wibberg D."/>
        </authorList>
    </citation>
    <scope>NUCLEOTIDE SEQUENCE [LARGE SCALE GENOMIC DNA]</scope>
    <source>
        <strain evidence="3">L3</strain>
    </source>
</reference>
<dbReference type="SUPFAM" id="SSF109604">
    <property type="entry name" value="HD-domain/PDEase-like"/>
    <property type="match status" value="1"/>
</dbReference>
<dbReference type="PANTHER" id="PTHR33525">
    <property type="match status" value="1"/>
</dbReference>
<name>A0A0C7NKX2_DEFTU</name>
<dbReference type="PANTHER" id="PTHR33525:SF3">
    <property type="entry name" value="RIBONUCLEASE Y"/>
    <property type="match status" value="1"/>
</dbReference>
<dbReference type="KEGG" id="dtn:DTL3_1263"/>
<dbReference type="Pfam" id="PF08668">
    <property type="entry name" value="HDOD"/>
    <property type="match status" value="1"/>
</dbReference>
<dbReference type="InterPro" id="IPR052340">
    <property type="entry name" value="RNase_Y/CdgJ"/>
</dbReference>
<dbReference type="PROSITE" id="PS51833">
    <property type="entry name" value="HDOD"/>
    <property type="match status" value="1"/>
</dbReference>
<accession>A0A0C7NKX2</accession>
<dbReference type="InterPro" id="IPR013976">
    <property type="entry name" value="HDOD"/>
</dbReference>
<dbReference type="CDD" id="cd00077">
    <property type="entry name" value="HDc"/>
    <property type="match status" value="1"/>
</dbReference>
<dbReference type="Proteomes" id="UP000032809">
    <property type="component" value="Chromosome I"/>
</dbReference>